<evidence type="ECO:0000256" key="2">
    <source>
        <dbReference type="ARBA" id="ARBA00022722"/>
    </source>
</evidence>
<evidence type="ECO:0000256" key="3">
    <source>
        <dbReference type="ARBA" id="ARBA00022723"/>
    </source>
</evidence>
<feature type="chain" id="PRO_5042607300" evidence="8">
    <location>
        <begin position="21"/>
        <end position="306"/>
    </location>
</feature>
<gene>
    <name evidence="9" type="ORF">QBC47DRAFT_458828</name>
</gene>
<proteinExistence type="inferred from homology"/>
<evidence type="ECO:0000256" key="4">
    <source>
        <dbReference type="ARBA" id="ARBA00022759"/>
    </source>
</evidence>
<dbReference type="GO" id="GO:0046872">
    <property type="term" value="F:metal ion binding"/>
    <property type="evidence" value="ECO:0007669"/>
    <property type="project" value="UniProtKB-KW"/>
</dbReference>
<evidence type="ECO:0000313" key="10">
    <source>
        <dbReference type="Proteomes" id="UP001239445"/>
    </source>
</evidence>
<dbReference type="GO" id="GO:0006308">
    <property type="term" value="P:DNA catabolic process"/>
    <property type="evidence" value="ECO:0007669"/>
    <property type="project" value="InterPro"/>
</dbReference>
<dbReference type="InterPro" id="IPR003154">
    <property type="entry name" value="S1/P1nuclease"/>
</dbReference>
<evidence type="ECO:0000256" key="1">
    <source>
        <dbReference type="ARBA" id="ARBA00009547"/>
    </source>
</evidence>
<feature type="signal peptide" evidence="8">
    <location>
        <begin position="1"/>
        <end position="20"/>
    </location>
</feature>
<sequence>MRSSVIAALLTLATPVVVVAWGGLGHRTVGYLAEKHLTDEAKSLFDTLLANDQGFDYSDAAVWADAIKQRMPWTRPLHFINPVNDNPPKKCDVVWPTDCPDEGCVVSATFNYTSILLNTDSDLEDRKNATMFVMHLIGDIHQPLHASGWERGGNDFKPICWKHSPPSGDDHCTGSINLHEIWDKHILHKLRGLPISLDKSREKAAAAQWADDLFGRQQAAAIYASSECTRLNNEKCILQWTTASNKLVCSNVLKRGLKWMAENDLSEEYFDDNWEVVDDQIGKAGLRLGAWMNAIAAATSGRNRDL</sequence>
<dbReference type="Gene3D" id="1.10.575.10">
    <property type="entry name" value="P1 Nuclease"/>
    <property type="match status" value="1"/>
</dbReference>
<dbReference type="CDD" id="cd11010">
    <property type="entry name" value="S1-P1_nuclease"/>
    <property type="match status" value="1"/>
</dbReference>
<keyword evidence="6" id="KW-1015">Disulfide bond</keyword>
<evidence type="ECO:0000256" key="8">
    <source>
        <dbReference type="SAM" id="SignalP"/>
    </source>
</evidence>
<keyword evidence="4" id="KW-0255">Endonuclease</keyword>
<keyword evidence="3" id="KW-0479">Metal-binding</keyword>
<keyword evidence="7" id="KW-0325">Glycoprotein</keyword>
<protein>
    <submittedName>
        <fullName evidence="9">S1/P1 nuclease</fullName>
    </submittedName>
</protein>
<dbReference type="GO" id="GO:0004519">
    <property type="term" value="F:endonuclease activity"/>
    <property type="evidence" value="ECO:0007669"/>
    <property type="project" value="UniProtKB-KW"/>
</dbReference>
<dbReference type="GO" id="GO:0003676">
    <property type="term" value="F:nucleic acid binding"/>
    <property type="evidence" value="ECO:0007669"/>
    <property type="project" value="InterPro"/>
</dbReference>
<reference evidence="9" key="1">
    <citation type="submission" date="2023-06" db="EMBL/GenBank/DDBJ databases">
        <title>Genome-scale phylogeny and comparative genomics of the fungal order Sordariales.</title>
        <authorList>
            <consortium name="Lawrence Berkeley National Laboratory"/>
            <person name="Hensen N."/>
            <person name="Bonometti L."/>
            <person name="Westerberg I."/>
            <person name="Brannstrom I.O."/>
            <person name="Guillou S."/>
            <person name="Cros-Aarteil S."/>
            <person name="Calhoun S."/>
            <person name="Haridas S."/>
            <person name="Kuo A."/>
            <person name="Mondo S."/>
            <person name="Pangilinan J."/>
            <person name="Riley R."/>
            <person name="Labutti K."/>
            <person name="Andreopoulos B."/>
            <person name="Lipzen A."/>
            <person name="Chen C."/>
            <person name="Yanf M."/>
            <person name="Daum C."/>
            <person name="Ng V."/>
            <person name="Clum A."/>
            <person name="Steindorff A."/>
            <person name="Ohm R."/>
            <person name="Martin F."/>
            <person name="Silar P."/>
            <person name="Natvig D."/>
            <person name="Lalanne C."/>
            <person name="Gautier V."/>
            <person name="Ament-Velasquez S.L."/>
            <person name="Kruys A."/>
            <person name="Hutchinson M.I."/>
            <person name="Powell A.J."/>
            <person name="Barry K."/>
            <person name="Miller A.N."/>
            <person name="Grigoriev I.V."/>
            <person name="Debuchy R."/>
            <person name="Gladieux P."/>
            <person name="Thoren M.H."/>
            <person name="Johannesson H."/>
        </authorList>
    </citation>
    <scope>NUCLEOTIDE SEQUENCE</scope>
    <source>
        <strain evidence="9">PSN4</strain>
    </source>
</reference>
<evidence type="ECO:0000256" key="7">
    <source>
        <dbReference type="ARBA" id="ARBA00023180"/>
    </source>
</evidence>
<keyword evidence="5" id="KW-0378">Hydrolase</keyword>
<dbReference type="GO" id="GO:0016788">
    <property type="term" value="F:hydrolase activity, acting on ester bonds"/>
    <property type="evidence" value="ECO:0007669"/>
    <property type="project" value="InterPro"/>
</dbReference>
<keyword evidence="2" id="KW-0540">Nuclease</keyword>
<name>A0AAJ0BFI0_9PEZI</name>
<dbReference type="Pfam" id="PF02265">
    <property type="entry name" value="S1-P1_nuclease"/>
    <property type="match status" value="1"/>
</dbReference>
<dbReference type="PANTHER" id="PTHR33146:SF26">
    <property type="entry name" value="ENDONUCLEASE 4"/>
    <property type="match status" value="1"/>
</dbReference>
<keyword evidence="10" id="KW-1185">Reference proteome</keyword>
<dbReference type="SUPFAM" id="SSF48537">
    <property type="entry name" value="Phospholipase C/P1 nuclease"/>
    <property type="match status" value="1"/>
</dbReference>
<comment type="caution">
    <text evidence="9">The sequence shown here is derived from an EMBL/GenBank/DDBJ whole genome shotgun (WGS) entry which is preliminary data.</text>
</comment>
<accession>A0AAJ0BFI0</accession>
<evidence type="ECO:0000256" key="6">
    <source>
        <dbReference type="ARBA" id="ARBA00023157"/>
    </source>
</evidence>
<keyword evidence="8" id="KW-0732">Signal</keyword>
<evidence type="ECO:0000256" key="5">
    <source>
        <dbReference type="ARBA" id="ARBA00022801"/>
    </source>
</evidence>
<comment type="similarity">
    <text evidence="1">Belongs to the nuclease type I family.</text>
</comment>
<dbReference type="PANTHER" id="PTHR33146">
    <property type="entry name" value="ENDONUCLEASE 4"/>
    <property type="match status" value="1"/>
</dbReference>
<evidence type="ECO:0000313" key="9">
    <source>
        <dbReference type="EMBL" id="KAK1757306.1"/>
    </source>
</evidence>
<organism evidence="9 10">
    <name type="scientific">Echria macrotheca</name>
    <dbReference type="NCBI Taxonomy" id="438768"/>
    <lineage>
        <taxon>Eukaryota</taxon>
        <taxon>Fungi</taxon>
        <taxon>Dikarya</taxon>
        <taxon>Ascomycota</taxon>
        <taxon>Pezizomycotina</taxon>
        <taxon>Sordariomycetes</taxon>
        <taxon>Sordariomycetidae</taxon>
        <taxon>Sordariales</taxon>
        <taxon>Schizotheciaceae</taxon>
        <taxon>Echria</taxon>
    </lineage>
</organism>
<dbReference type="EMBL" id="MU839830">
    <property type="protein sequence ID" value="KAK1757306.1"/>
    <property type="molecule type" value="Genomic_DNA"/>
</dbReference>
<dbReference type="InterPro" id="IPR008947">
    <property type="entry name" value="PLipase_C/P1_nuclease_dom_sf"/>
</dbReference>
<dbReference type="Proteomes" id="UP001239445">
    <property type="component" value="Unassembled WGS sequence"/>
</dbReference>
<dbReference type="AlphaFoldDB" id="A0AAJ0BFI0"/>